<evidence type="ECO:0000256" key="1">
    <source>
        <dbReference type="ARBA" id="ARBA00000024"/>
    </source>
</evidence>
<evidence type="ECO:0000256" key="4">
    <source>
        <dbReference type="ARBA" id="ARBA00022605"/>
    </source>
</evidence>
<dbReference type="PANTHER" id="PTHR42945:SF1">
    <property type="entry name" value="HISTIDINE BIOSYNTHESIS BIFUNCTIONAL PROTEIN HIS7"/>
    <property type="match status" value="1"/>
</dbReference>
<comment type="cofactor">
    <cofactor evidence="7">
        <name>Mg(2+)</name>
        <dbReference type="ChEBI" id="CHEBI:18420"/>
    </cofactor>
    <text evidence="7">Binds 1 Mg(2+) ion per subunit.</text>
</comment>
<feature type="binding site" evidence="7">
    <location>
        <position position="95"/>
    </location>
    <ligand>
        <name>Zn(2+)</name>
        <dbReference type="ChEBI" id="CHEBI:29105"/>
        <note>ligand shared between dimeric partners</note>
    </ligand>
</feature>
<dbReference type="PANTHER" id="PTHR42945">
    <property type="entry name" value="HISTIDINE BIOSYNTHESIS BIFUNCTIONAL PROTEIN"/>
    <property type="match status" value="1"/>
</dbReference>
<sequence>MKVDDIIDIVDFSKGLVPAIVQDLESSEVLMLAYMDKKALEKTIETGTSWFWSRSRKSYWNKGETSGHFQYVEEIGVDCDGDTILLKVRQIGAACHTGNKSCFYRKYDFIRRGNND</sequence>
<comment type="cofactor">
    <cofactor evidence="7">
        <name>Zn(2+)</name>
        <dbReference type="ChEBI" id="CHEBI:29105"/>
    </cofactor>
    <text evidence="7">Binds 1 zinc ion per subunit.</text>
</comment>
<keyword evidence="10" id="KW-1185">Reference proteome</keyword>
<comment type="similarity">
    <text evidence="7">Belongs to the PRA-CH family.</text>
</comment>
<dbReference type="Proteomes" id="UP001623592">
    <property type="component" value="Unassembled WGS sequence"/>
</dbReference>
<accession>A0ABW8TFB6</accession>
<comment type="subcellular location">
    <subcellularLocation>
        <location evidence="7">Cytoplasm</location>
    </subcellularLocation>
</comment>
<dbReference type="Gene3D" id="3.10.20.810">
    <property type="entry name" value="Phosphoribosyl-AMP cyclohydrolase"/>
    <property type="match status" value="1"/>
</dbReference>
<keyword evidence="4 7" id="KW-0028">Amino-acid biosynthesis</keyword>
<evidence type="ECO:0000256" key="7">
    <source>
        <dbReference type="HAMAP-Rule" id="MF_01021"/>
    </source>
</evidence>
<organism evidence="9 10">
    <name type="scientific">Clostridium neuense</name>
    <dbReference type="NCBI Taxonomy" id="1728934"/>
    <lineage>
        <taxon>Bacteria</taxon>
        <taxon>Bacillati</taxon>
        <taxon>Bacillota</taxon>
        <taxon>Clostridia</taxon>
        <taxon>Eubacteriales</taxon>
        <taxon>Clostridiaceae</taxon>
        <taxon>Clostridium</taxon>
    </lineage>
</organism>
<evidence type="ECO:0000313" key="10">
    <source>
        <dbReference type="Proteomes" id="UP001623592"/>
    </source>
</evidence>
<comment type="pathway">
    <text evidence="2 7">Amino-acid biosynthesis; L-histidine biosynthesis; L-histidine from 5-phospho-alpha-D-ribose 1-diphosphate: step 3/9.</text>
</comment>
<comment type="subunit">
    <text evidence="7">Homodimer.</text>
</comment>
<evidence type="ECO:0000256" key="2">
    <source>
        <dbReference type="ARBA" id="ARBA00005169"/>
    </source>
</evidence>
<dbReference type="HAMAP" id="MF_01021">
    <property type="entry name" value="HisI"/>
    <property type="match status" value="1"/>
</dbReference>
<keyword evidence="3 7" id="KW-0963">Cytoplasm</keyword>
<dbReference type="EC" id="3.5.4.19" evidence="7"/>
<dbReference type="RefSeq" id="WP_406787040.1">
    <property type="nucleotide sequence ID" value="NZ_JBJIAA010000006.1"/>
</dbReference>
<evidence type="ECO:0000313" key="9">
    <source>
        <dbReference type="EMBL" id="MFL0250370.1"/>
    </source>
</evidence>
<keyword evidence="7" id="KW-0862">Zinc</keyword>
<name>A0ABW8TFB6_9CLOT</name>
<reference evidence="9 10" key="1">
    <citation type="submission" date="2024-11" db="EMBL/GenBank/DDBJ databases">
        <authorList>
            <person name="Heng Y.C."/>
            <person name="Lim A.C.H."/>
            <person name="Lee J.K.Y."/>
            <person name="Kittelmann S."/>
        </authorList>
    </citation>
    <scope>NUCLEOTIDE SEQUENCE [LARGE SCALE GENOMIC DNA]</scope>
    <source>
        <strain evidence="9 10">WILCCON 0114</strain>
    </source>
</reference>
<dbReference type="InterPro" id="IPR038019">
    <property type="entry name" value="PRib_AMP_CycHydrolase_sf"/>
</dbReference>
<dbReference type="EMBL" id="JBJIAA010000006">
    <property type="protein sequence ID" value="MFL0250370.1"/>
    <property type="molecule type" value="Genomic_DNA"/>
</dbReference>
<evidence type="ECO:0000256" key="5">
    <source>
        <dbReference type="ARBA" id="ARBA00022801"/>
    </source>
</evidence>
<feature type="binding site" evidence="7">
    <location>
        <position position="78"/>
    </location>
    <ligand>
        <name>Mg(2+)</name>
        <dbReference type="ChEBI" id="CHEBI:18420"/>
    </ligand>
</feature>
<dbReference type="SUPFAM" id="SSF141734">
    <property type="entry name" value="HisI-like"/>
    <property type="match status" value="1"/>
</dbReference>
<dbReference type="InterPro" id="IPR026660">
    <property type="entry name" value="PRA-CH"/>
</dbReference>
<dbReference type="InterPro" id="IPR002496">
    <property type="entry name" value="PRib_AMP_CycHydrolase_dom"/>
</dbReference>
<evidence type="ECO:0000256" key="3">
    <source>
        <dbReference type="ARBA" id="ARBA00022490"/>
    </source>
</evidence>
<dbReference type="Pfam" id="PF01502">
    <property type="entry name" value="PRA-CH"/>
    <property type="match status" value="1"/>
</dbReference>
<protein>
    <recommendedName>
        <fullName evidence="7">Phosphoribosyl-AMP cyclohydrolase</fullName>
        <shortName evidence="7">PRA-CH</shortName>
        <ecNumber evidence="7">3.5.4.19</ecNumber>
    </recommendedName>
</protein>
<dbReference type="GO" id="GO:0004635">
    <property type="term" value="F:phosphoribosyl-AMP cyclohydrolase activity"/>
    <property type="evidence" value="ECO:0007669"/>
    <property type="project" value="UniProtKB-EC"/>
</dbReference>
<keyword evidence="7" id="KW-0479">Metal-binding</keyword>
<keyword evidence="5 7" id="KW-0378">Hydrolase</keyword>
<feature type="binding site" evidence="7">
    <location>
        <position position="102"/>
    </location>
    <ligand>
        <name>Zn(2+)</name>
        <dbReference type="ChEBI" id="CHEBI:29105"/>
        <note>ligand shared between dimeric partners</note>
    </ligand>
</feature>
<comment type="function">
    <text evidence="7">Catalyzes the hydrolysis of the adenine ring of phosphoribosyl-AMP.</text>
</comment>
<keyword evidence="6 7" id="KW-0368">Histidine biosynthesis</keyword>
<feature type="binding site" evidence="7">
    <location>
        <position position="82"/>
    </location>
    <ligand>
        <name>Mg(2+)</name>
        <dbReference type="ChEBI" id="CHEBI:18420"/>
    </ligand>
</feature>
<evidence type="ECO:0000256" key="6">
    <source>
        <dbReference type="ARBA" id="ARBA00023102"/>
    </source>
</evidence>
<feature type="binding site" evidence="7">
    <location>
        <position position="79"/>
    </location>
    <ligand>
        <name>Zn(2+)</name>
        <dbReference type="ChEBI" id="CHEBI:29105"/>
        <note>ligand shared between dimeric partners</note>
    </ligand>
</feature>
<proteinExistence type="inferred from homology"/>
<comment type="caution">
    <text evidence="9">The sequence shown here is derived from an EMBL/GenBank/DDBJ whole genome shotgun (WGS) entry which is preliminary data.</text>
</comment>
<gene>
    <name evidence="7 9" type="primary">hisI</name>
    <name evidence="9" type="ORF">ACJDT4_08030</name>
</gene>
<feature type="binding site" evidence="7">
    <location>
        <position position="80"/>
    </location>
    <ligand>
        <name>Mg(2+)</name>
        <dbReference type="ChEBI" id="CHEBI:18420"/>
    </ligand>
</feature>
<evidence type="ECO:0000259" key="8">
    <source>
        <dbReference type="Pfam" id="PF01502"/>
    </source>
</evidence>
<feature type="domain" description="Phosphoribosyl-AMP cyclohydrolase" evidence="8">
    <location>
        <begin position="31"/>
        <end position="104"/>
    </location>
</feature>
<comment type="catalytic activity">
    <reaction evidence="1 7">
        <text>1-(5-phospho-beta-D-ribosyl)-5'-AMP + H2O = 1-(5-phospho-beta-D-ribosyl)-5-[(5-phospho-beta-D-ribosylamino)methylideneamino]imidazole-4-carboxamide</text>
        <dbReference type="Rhea" id="RHEA:20049"/>
        <dbReference type="ChEBI" id="CHEBI:15377"/>
        <dbReference type="ChEBI" id="CHEBI:58435"/>
        <dbReference type="ChEBI" id="CHEBI:59457"/>
        <dbReference type="EC" id="3.5.4.19"/>
    </reaction>
</comment>
<dbReference type="NCBIfam" id="NF000768">
    <property type="entry name" value="PRK00051.1"/>
    <property type="match status" value="1"/>
</dbReference>
<keyword evidence="7" id="KW-0460">Magnesium</keyword>